<dbReference type="Gene3D" id="3.30.70.1230">
    <property type="entry name" value="Nucleotide cyclase"/>
    <property type="match status" value="1"/>
</dbReference>
<dbReference type="Pfam" id="PF00211">
    <property type="entry name" value="Guanylate_cyc"/>
    <property type="match status" value="1"/>
</dbReference>
<evidence type="ECO:0000259" key="3">
    <source>
        <dbReference type="Pfam" id="PF00211"/>
    </source>
</evidence>
<feature type="non-terminal residue" evidence="4">
    <location>
        <position position="30"/>
    </location>
</feature>
<sequence length="30" mass="3651">MQVVAFLNKLYTKFDRIIQKYDVYKVSRAL</sequence>
<name>A0AAN8ID88_TRICO</name>
<dbReference type="GO" id="GO:0035556">
    <property type="term" value="P:intracellular signal transduction"/>
    <property type="evidence" value="ECO:0007669"/>
    <property type="project" value="InterPro"/>
</dbReference>
<reference evidence="4 5" key="1">
    <citation type="submission" date="2019-10" db="EMBL/GenBank/DDBJ databases">
        <title>Assembly and Annotation for the nematode Trichostrongylus colubriformis.</title>
        <authorList>
            <person name="Martin J."/>
        </authorList>
    </citation>
    <scope>NUCLEOTIDE SEQUENCE [LARGE SCALE GENOMIC DNA]</scope>
    <source>
        <strain evidence="4">G859</strain>
        <tissue evidence="4">Whole worm</tissue>
    </source>
</reference>
<dbReference type="EMBL" id="WIXE01019303">
    <property type="protein sequence ID" value="KAK5970139.1"/>
    <property type="molecule type" value="Genomic_DNA"/>
</dbReference>
<proteinExistence type="predicted"/>
<comment type="catalytic activity">
    <reaction evidence="1">
        <text>GTP = 3',5'-cyclic GMP + diphosphate</text>
        <dbReference type="Rhea" id="RHEA:13665"/>
        <dbReference type="ChEBI" id="CHEBI:33019"/>
        <dbReference type="ChEBI" id="CHEBI:37565"/>
        <dbReference type="ChEBI" id="CHEBI:57746"/>
        <dbReference type="EC" id="4.6.1.2"/>
    </reaction>
</comment>
<keyword evidence="2" id="KW-0456">Lyase</keyword>
<keyword evidence="5" id="KW-1185">Reference proteome</keyword>
<evidence type="ECO:0000256" key="2">
    <source>
        <dbReference type="ARBA" id="ARBA00023239"/>
    </source>
</evidence>
<evidence type="ECO:0000313" key="5">
    <source>
        <dbReference type="Proteomes" id="UP001331761"/>
    </source>
</evidence>
<accession>A0AAN8ID88</accession>
<organism evidence="4 5">
    <name type="scientific">Trichostrongylus colubriformis</name>
    <name type="common">Black scour worm</name>
    <dbReference type="NCBI Taxonomy" id="6319"/>
    <lineage>
        <taxon>Eukaryota</taxon>
        <taxon>Metazoa</taxon>
        <taxon>Ecdysozoa</taxon>
        <taxon>Nematoda</taxon>
        <taxon>Chromadorea</taxon>
        <taxon>Rhabditida</taxon>
        <taxon>Rhabditina</taxon>
        <taxon>Rhabditomorpha</taxon>
        <taxon>Strongyloidea</taxon>
        <taxon>Trichostrongylidae</taxon>
        <taxon>Trichostrongylus</taxon>
    </lineage>
</organism>
<protein>
    <recommendedName>
        <fullName evidence="3">Guanylate cyclase domain-containing protein</fullName>
    </recommendedName>
</protein>
<dbReference type="Proteomes" id="UP001331761">
    <property type="component" value="Unassembled WGS sequence"/>
</dbReference>
<dbReference type="AlphaFoldDB" id="A0AAN8ID88"/>
<gene>
    <name evidence="4" type="ORF">GCK32_012209</name>
</gene>
<dbReference type="InterPro" id="IPR001054">
    <property type="entry name" value="A/G_cyclase"/>
</dbReference>
<evidence type="ECO:0000256" key="1">
    <source>
        <dbReference type="ARBA" id="ARBA00001436"/>
    </source>
</evidence>
<comment type="caution">
    <text evidence="4">The sequence shown here is derived from an EMBL/GenBank/DDBJ whole genome shotgun (WGS) entry which is preliminary data.</text>
</comment>
<dbReference type="InterPro" id="IPR029787">
    <property type="entry name" value="Nucleotide_cyclase"/>
</dbReference>
<feature type="domain" description="Guanylate cyclase" evidence="3">
    <location>
        <begin position="1"/>
        <end position="27"/>
    </location>
</feature>
<dbReference type="GO" id="GO:0004383">
    <property type="term" value="F:guanylate cyclase activity"/>
    <property type="evidence" value="ECO:0007669"/>
    <property type="project" value="UniProtKB-EC"/>
</dbReference>
<evidence type="ECO:0000313" key="4">
    <source>
        <dbReference type="EMBL" id="KAK5970139.1"/>
    </source>
</evidence>